<evidence type="ECO:0000256" key="2">
    <source>
        <dbReference type="ARBA" id="ARBA00022692"/>
    </source>
</evidence>
<feature type="transmembrane region" description="Helical" evidence="6">
    <location>
        <begin position="268"/>
        <end position="288"/>
    </location>
</feature>
<name>A0ABP1DSX9_9APHY</name>
<evidence type="ECO:0000313" key="9">
    <source>
        <dbReference type="Proteomes" id="UP001497453"/>
    </source>
</evidence>
<dbReference type="Pfam" id="PF07690">
    <property type="entry name" value="MFS_1"/>
    <property type="match status" value="1"/>
</dbReference>
<feature type="region of interest" description="Disordered" evidence="5">
    <location>
        <begin position="61"/>
        <end position="81"/>
    </location>
</feature>
<comment type="subcellular location">
    <subcellularLocation>
        <location evidence="1">Membrane</location>
        <topology evidence="1">Multi-pass membrane protein</topology>
    </subcellularLocation>
</comment>
<dbReference type="PANTHER" id="PTHR23502">
    <property type="entry name" value="MAJOR FACILITATOR SUPERFAMILY"/>
    <property type="match status" value="1"/>
</dbReference>
<dbReference type="CDD" id="cd17323">
    <property type="entry name" value="MFS_Tpo1_MDR_like"/>
    <property type="match status" value="1"/>
</dbReference>
<keyword evidence="4 6" id="KW-0472">Membrane</keyword>
<feature type="domain" description="Major facilitator superfamily (MFS) profile" evidence="7">
    <location>
        <begin position="113"/>
        <end position="543"/>
    </location>
</feature>
<feature type="compositionally biased region" description="Polar residues" evidence="5">
    <location>
        <begin position="19"/>
        <end position="35"/>
    </location>
</feature>
<dbReference type="InterPro" id="IPR036259">
    <property type="entry name" value="MFS_trans_sf"/>
</dbReference>
<dbReference type="PROSITE" id="PS50850">
    <property type="entry name" value="MFS"/>
    <property type="match status" value="1"/>
</dbReference>
<feature type="transmembrane region" description="Helical" evidence="6">
    <location>
        <begin position="426"/>
        <end position="445"/>
    </location>
</feature>
<dbReference type="SUPFAM" id="SSF103473">
    <property type="entry name" value="MFS general substrate transporter"/>
    <property type="match status" value="1"/>
</dbReference>
<dbReference type="InterPro" id="IPR020846">
    <property type="entry name" value="MFS_dom"/>
</dbReference>
<proteinExistence type="predicted"/>
<dbReference type="EMBL" id="OZ037949">
    <property type="protein sequence ID" value="CAL1710912.1"/>
    <property type="molecule type" value="Genomic_DNA"/>
</dbReference>
<feature type="transmembrane region" description="Helical" evidence="6">
    <location>
        <begin position="205"/>
        <end position="227"/>
    </location>
</feature>
<evidence type="ECO:0000256" key="5">
    <source>
        <dbReference type="SAM" id="MobiDB-lite"/>
    </source>
</evidence>
<evidence type="ECO:0000256" key="4">
    <source>
        <dbReference type="ARBA" id="ARBA00023136"/>
    </source>
</evidence>
<feature type="transmembrane region" description="Helical" evidence="6">
    <location>
        <begin position="484"/>
        <end position="506"/>
    </location>
</feature>
<dbReference type="Proteomes" id="UP001497453">
    <property type="component" value="Chromosome 6"/>
</dbReference>
<evidence type="ECO:0000256" key="3">
    <source>
        <dbReference type="ARBA" id="ARBA00022989"/>
    </source>
</evidence>
<protein>
    <recommendedName>
        <fullName evidence="7">Major facilitator superfamily (MFS) profile domain-containing protein</fullName>
    </recommendedName>
</protein>
<feature type="transmembrane region" description="Helical" evidence="6">
    <location>
        <begin position="384"/>
        <end position="405"/>
    </location>
</feature>
<feature type="compositionally biased region" description="Polar residues" evidence="5">
    <location>
        <begin position="1"/>
        <end position="11"/>
    </location>
</feature>
<dbReference type="Gene3D" id="1.20.1250.20">
    <property type="entry name" value="MFS general substrate transporter like domains"/>
    <property type="match status" value="1"/>
</dbReference>
<organism evidence="8 9">
    <name type="scientific">Somion occarium</name>
    <dbReference type="NCBI Taxonomy" id="3059160"/>
    <lineage>
        <taxon>Eukaryota</taxon>
        <taxon>Fungi</taxon>
        <taxon>Dikarya</taxon>
        <taxon>Basidiomycota</taxon>
        <taxon>Agaricomycotina</taxon>
        <taxon>Agaricomycetes</taxon>
        <taxon>Polyporales</taxon>
        <taxon>Cerrenaceae</taxon>
        <taxon>Somion</taxon>
    </lineage>
</organism>
<feature type="transmembrane region" description="Helical" evidence="6">
    <location>
        <begin position="179"/>
        <end position="199"/>
    </location>
</feature>
<accession>A0ABP1DSX9</accession>
<reference evidence="9" key="1">
    <citation type="submission" date="2024-04" db="EMBL/GenBank/DDBJ databases">
        <authorList>
            <person name="Shaw F."/>
            <person name="Minotto A."/>
        </authorList>
    </citation>
    <scope>NUCLEOTIDE SEQUENCE [LARGE SCALE GENOMIC DNA]</scope>
</reference>
<feature type="transmembrane region" description="Helical" evidence="6">
    <location>
        <begin position="152"/>
        <end position="172"/>
    </location>
</feature>
<keyword evidence="9" id="KW-1185">Reference proteome</keyword>
<feature type="transmembrane region" description="Helical" evidence="6">
    <location>
        <begin position="518"/>
        <end position="540"/>
    </location>
</feature>
<keyword evidence="3 6" id="KW-1133">Transmembrane helix</keyword>
<feature type="region of interest" description="Disordered" evidence="5">
    <location>
        <begin position="1"/>
        <end position="47"/>
    </location>
</feature>
<dbReference type="PANTHER" id="PTHR23502:SF60">
    <property type="entry name" value="MAJOR FACILITATOR SUPERFAMILY (MFS) PROFILE DOMAIN-CONTAINING PROTEIN-RELATED"/>
    <property type="match status" value="1"/>
</dbReference>
<feature type="transmembrane region" description="Helical" evidence="6">
    <location>
        <begin position="451"/>
        <end position="472"/>
    </location>
</feature>
<evidence type="ECO:0000256" key="6">
    <source>
        <dbReference type="SAM" id="Phobius"/>
    </source>
</evidence>
<gene>
    <name evidence="8" type="ORF">GFSPODELE1_LOCUS8077</name>
</gene>
<evidence type="ECO:0000259" key="7">
    <source>
        <dbReference type="PROSITE" id="PS50850"/>
    </source>
</evidence>
<sequence>MSTDVTNQRRTPFQLENLIASSGITNPESAESTRAATPLNPGTPVSEKETFVVNLSTENHPVLSQSEKPSLPHEGESAIPEDVQEEEIENKEDDWVHDPRNARNWPVAKKWRMVMIVSFYTLVPPLASSMMAPALPEIGEHFGITNPTVVSLTLSIFLITFALGPLILAPLSEIYGRTWILHICNILSLAFNLGCGFVKTTGSLIGLRILAGLAGSAPVAIGGGTISDCFSERDRSSAMAIYSLGPLIGPAVGPIAGGYIAQTVGYKYIFVVIAGLSGVCAAFGIPLLRETYGPVIRLRLIKKSGQDVEKVETHPHLVAAHGPGSQFHVLWVNLTRPFILLTRSAVCFLLSFYMALQYGFYYLMFATFPTLFITVYGFNTGTSGLAYIGLGVGFLASTMFGGWFGDKVYQMMTQRNGGKGSPEMRIPALVLGSLFPPIGLFWYGWSAQAQIHWIMPIIGTGVFGFGMMATFLPAQLYLVDSFQYAASALAAAAVFRSFLGFAFPLFGEQMFHALGYGGGNSLLAGLAIVLGIPFPIWLYYNGERIRMNSKYTRH</sequence>
<evidence type="ECO:0000313" key="8">
    <source>
        <dbReference type="EMBL" id="CAL1710912.1"/>
    </source>
</evidence>
<feature type="transmembrane region" description="Helical" evidence="6">
    <location>
        <begin position="239"/>
        <end position="262"/>
    </location>
</feature>
<keyword evidence="2 6" id="KW-0812">Transmembrane</keyword>
<evidence type="ECO:0000256" key="1">
    <source>
        <dbReference type="ARBA" id="ARBA00004141"/>
    </source>
</evidence>
<feature type="transmembrane region" description="Helical" evidence="6">
    <location>
        <begin position="113"/>
        <end position="132"/>
    </location>
</feature>
<dbReference type="InterPro" id="IPR011701">
    <property type="entry name" value="MFS"/>
</dbReference>